<gene>
    <name evidence="2" type="ORF">DAPPUDRAFT_337108</name>
</gene>
<evidence type="ECO:0000313" key="3">
    <source>
        <dbReference type="Proteomes" id="UP000000305"/>
    </source>
</evidence>
<dbReference type="KEGG" id="dpx:DAPPUDRAFT_337108"/>
<dbReference type="PhylomeDB" id="E9I105"/>
<dbReference type="InParanoid" id="E9I105"/>
<dbReference type="Proteomes" id="UP000000305">
    <property type="component" value="Unassembled WGS sequence"/>
</dbReference>
<reference evidence="2 3" key="1">
    <citation type="journal article" date="2011" name="Science">
        <title>The ecoresponsive genome of Daphnia pulex.</title>
        <authorList>
            <person name="Colbourne J.K."/>
            <person name="Pfrender M.E."/>
            <person name="Gilbert D."/>
            <person name="Thomas W.K."/>
            <person name="Tucker A."/>
            <person name="Oakley T.H."/>
            <person name="Tokishita S."/>
            <person name="Aerts A."/>
            <person name="Arnold G.J."/>
            <person name="Basu M.K."/>
            <person name="Bauer D.J."/>
            <person name="Caceres C.E."/>
            <person name="Carmel L."/>
            <person name="Casola C."/>
            <person name="Choi J.H."/>
            <person name="Detter J.C."/>
            <person name="Dong Q."/>
            <person name="Dusheyko S."/>
            <person name="Eads B.D."/>
            <person name="Frohlich T."/>
            <person name="Geiler-Samerotte K.A."/>
            <person name="Gerlach D."/>
            <person name="Hatcher P."/>
            <person name="Jogdeo S."/>
            <person name="Krijgsveld J."/>
            <person name="Kriventseva E.V."/>
            <person name="Kultz D."/>
            <person name="Laforsch C."/>
            <person name="Lindquist E."/>
            <person name="Lopez J."/>
            <person name="Manak J.R."/>
            <person name="Muller J."/>
            <person name="Pangilinan J."/>
            <person name="Patwardhan R.P."/>
            <person name="Pitluck S."/>
            <person name="Pritham E.J."/>
            <person name="Rechtsteiner A."/>
            <person name="Rho M."/>
            <person name="Rogozin I.B."/>
            <person name="Sakarya O."/>
            <person name="Salamov A."/>
            <person name="Schaack S."/>
            <person name="Shapiro H."/>
            <person name="Shiga Y."/>
            <person name="Skalitzky C."/>
            <person name="Smith Z."/>
            <person name="Souvorov A."/>
            <person name="Sung W."/>
            <person name="Tang Z."/>
            <person name="Tsuchiya D."/>
            <person name="Tu H."/>
            <person name="Vos H."/>
            <person name="Wang M."/>
            <person name="Wolf Y.I."/>
            <person name="Yamagata H."/>
            <person name="Yamada T."/>
            <person name="Ye Y."/>
            <person name="Shaw J.R."/>
            <person name="Andrews J."/>
            <person name="Crease T.J."/>
            <person name="Tang H."/>
            <person name="Lucas S.M."/>
            <person name="Robertson H.M."/>
            <person name="Bork P."/>
            <person name="Koonin E.V."/>
            <person name="Zdobnov E.M."/>
            <person name="Grigoriev I.V."/>
            <person name="Lynch M."/>
            <person name="Boore J.L."/>
        </authorList>
    </citation>
    <scope>NUCLEOTIDE SEQUENCE [LARGE SCALE GENOMIC DNA]</scope>
</reference>
<evidence type="ECO:0000313" key="2">
    <source>
        <dbReference type="EMBL" id="EFX62324.1"/>
    </source>
</evidence>
<proteinExistence type="predicted"/>
<accession>E9I105</accession>
<organism evidence="2 3">
    <name type="scientific">Daphnia pulex</name>
    <name type="common">Water flea</name>
    <dbReference type="NCBI Taxonomy" id="6669"/>
    <lineage>
        <taxon>Eukaryota</taxon>
        <taxon>Metazoa</taxon>
        <taxon>Ecdysozoa</taxon>
        <taxon>Arthropoda</taxon>
        <taxon>Crustacea</taxon>
        <taxon>Branchiopoda</taxon>
        <taxon>Diplostraca</taxon>
        <taxon>Cladocera</taxon>
        <taxon>Anomopoda</taxon>
        <taxon>Daphniidae</taxon>
        <taxon>Daphnia</taxon>
    </lineage>
</organism>
<evidence type="ECO:0000256" key="1">
    <source>
        <dbReference type="SAM" id="MobiDB-lite"/>
    </source>
</evidence>
<sequence>MSENEVFGNGSSVLKYSFPCCCIVYLRVTEEIKTKYENDVQYKGYLNAKAYQYFLNMEEQRKRVKEERKRQEELELKKTVKSEVCYQTECEVESSGDEQVAKSGCGAKRRFGAASRVQVDNGVIKVLPEPPVNNVSDEENEDISGAGEQDSDPNLAIENSGSDESGGDPGKWTTKAVSTLLDVYQNFKPQFNEPYAVKFHIWKKNFENSRNSGNRNVMFSTLEIN</sequence>
<dbReference type="AlphaFoldDB" id="E9I105"/>
<name>E9I105_DAPPU</name>
<dbReference type="EMBL" id="GL733672">
    <property type="protein sequence ID" value="EFX62324.1"/>
    <property type="molecule type" value="Genomic_DNA"/>
</dbReference>
<keyword evidence="3" id="KW-1185">Reference proteome</keyword>
<dbReference type="HOGENOM" id="CLU_1231007_0_0_1"/>
<feature type="region of interest" description="Disordered" evidence="1">
    <location>
        <begin position="127"/>
        <end position="171"/>
    </location>
</feature>
<protein>
    <submittedName>
        <fullName evidence="2">Uncharacterized protein</fullName>
    </submittedName>
</protein>